<proteinExistence type="predicted"/>
<evidence type="ECO:0000313" key="5">
    <source>
        <dbReference type="Proteomes" id="UP000603865"/>
    </source>
</evidence>
<dbReference type="GO" id="GO:0051287">
    <property type="term" value="F:NAD binding"/>
    <property type="evidence" value="ECO:0007669"/>
    <property type="project" value="InterPro"/>
</dbReference>
<dbReference type="PANTHER" id="PTHR10996">
    <property type="entry name" value="2-HYDROXYACID DEHYDROGENASE-RELATED"/>
    <property type="match status" value="1"/>
</dbReference>
<feature type="domain" description="D-isomer specific 2-hydroxyacid dehydrogenase catalytic" evidence="3">
    <location>
        <begin position="11"/>
        <end position="113"/>
    </location>
</feature>
<dbReference type="EMBL" id="BMQL01000016">
    <property type="protein sequence ID" value="GGR14159.1"/>
    <property type="molecule type" value="Genomic_DNA"/>
</dbReference>
<accession>A0A918F817</accession>
<evidence type="ECO:0000256" key="1">
    <source>
        <dbReference type="ARBA" id="ARBA00023002"/>
    </source>
</evidence>
<keyword evidence="5" id="KW-1185">Reference proteome</keyword>
<protein>
    <recommendedName>
        <fullName evidence="3">D-isomer specific 2-hydroxyacid dehydrogenase catalytic domain-containing protein</fullName>
    </recommendedName>
</protein>
<dbReference type="InterPro" id="IPR006139">
    <property type="entry name" value="D-isomer_2_OHA_DH_cat_dom"/>
</dbReference>
<name>A0A918F817_9DEIO</name>
<keyword evidence="1" id="KW-0560">Oxidoreductase</keyword>
<dbReference type="InterPro" id="IPR050223">
    <property type="entry name" value="D-isomer_2-hydroxyacid_DH"/>
</dbReference>
<dbReference type="AlphaFoldDB" id="A0A918F817"/>
<reference evidence="4" key="2">
    <citation type="submission" date="2020-09" db="EMBL/GenBank/DDBJ databases">
        <authorList>
            <person name="Sun Q."/>
            <person name="Ohkuma M."/>
        </authorList>
    </citation>
    <scope>NUCLEOTIDE SEQUENCE</scope>
    <source>
        <strain evidence="4">JCM 31311</strain>
    </source>
</reference>
<evidence type="ECO:0000259" key="3">
    <source>
        <dbReference type="Pfam" id="PF00389"/>
    </source>
</evidence>
<reference evidence="4" key="1">
    <citation type="journal article" date="2014" name="Int. J. Syst. Evol. Microbiol.">
        <title>Complete genome sequence of Corynebacterium casei LMG S-19264T (=DSM 44701T), isolated from a smear-ripened cheese.</title>
        <authorList>
            <consortium name="US DOE Joint Genome Institute (JGI-PGF)"/>
            <person name="Walter F."/>
            <person name="Albersmeier A."/>
            <person name="Kalinowski J."/>
            <person name="Ruckert C."/>
        </authorList>
    </citation>
    <scope>NUCLEOTIDE SEQUENCE</scope>
    <source>
        <strain evidence="4">JCM 31311</strain>
    </source>
</reference>
<dbReference type="SUPFAM" id="SSF52283">
    <property type="entry name" value="Formate/glycerate dehydrogenase catalytic domain-like"/>
    <property type="match status" value="1"/>
</dbReference>
<sequence>MTQAHPQRPEVLIVAPMTVYVMQALEHDDTTHRLWEQSDRAAYLRAHGAGIRGVATNGGVGLKPEIMAALPALEMVAIYGVGLDAIDLNEAARRGLKVSTTPDVLTNDVADQGLAVSVSLEAQDQQVILEE</sequence>
<evidence type="ECO:0000256" key="2">
    <source>
        <dbReference type="ARBA" id="ARBA00023027"/>
    </source>
</evidence>
<dbReference type="PANTHER" id="PTHR10996:SF178">
    <property type="entry name" value="2-HYDROXYACID DEHYDROGENASE YGL185C-RELATED"/>
    <property type="match status" value="1"/>
</dbReference>
<keyword evidence="2" id="KW-0520">NAD</keyword>
<dbReference type="GO" id="GO:0030267">
    <property type="term" value="F:glyoxylate reductase (NADPH) activity"/>
    <property type="evidence" value="ECO:0007669"/>
    <property type="project" value="TreeGrafter"/>
</dbReference>
<dbReference type="Pfam" id="PF00389">
    <property type="entry name" value="2-Hacid_dh"/>
    <property type="match status" value="1"/>
</dbReference>
<dbReference type="RefSeq" id="WP_189091206.1">
    <property type="nucleotide sequence ID" value="NZ_BMQL01000016.1"/>
</dbReference>
<organism evidence="4 5">
    <name type="scientific">Deinococcus ruber</name>
    <dbReference type="NCBI Taxonomy" id="1848197"/>
    <lineage>
        <taxon>Bacteria</taxon>
        <taxon>Thermotogati</taxon>
        <taxon>Deinococcota</taxon>
        <taxon>Deinococci</taxon>
        <taxon>Deinococcales</taxon>
        <taxon>Deinococcaceae</taxon>
        <taxon>Deinococcus</taxon>
    </lineage>
</organism>
<dbReference type="GO" id="GO:0005829">
    <property type="term" value="C:cytosol"/>
    <property type="evidence" value="ECO:0007669"/>
    <property type="project" value="TreeGrafter"/>
</dbReference>
<dbReference type="Gene3D" id="3.40.50.720">
    <property type="entry name" value="NAD(P)-binding Rossmann-like Domain"/>
    <property type="match status" value="1"/>
</dbReference>
<comment type="caution">
    <text evidence="4">The sequence shown here is derived from an EMBL/GenBank/DDBJ whole genome shotgun (WGS) entry which is preliminary data.</text>
</comment>
<dbReference type="GO" id="GO:0016618">
    <property type="term" value="F:hydroxypyruvate reductase [NAD(P)H] activity"/>
    <property type="evidence" value="ECO:0007669"/>
    <property type="project" value="TreeGrafter"/>
</dbReference>
<gene>
    <name evidence="4" type="ORF">GCM10008957_28740</name>
</gene>
<dbReference type="Proteomes" id="UP000603865">
    <property type="component" value="Unassembled WGS sequence"/>
</dbReference>
<evidence type="ECO:0000313" key="4">
    <source>
        <dbReference type="EMBL" id="GGR14159.1"/>
    </source>
</evidence>